<dbReference type="OrthoDB" id="2215036at2759"/>
<evidence type="ECO:0000256" key="2">
    <source>
        <dbReference type="ARBA" id="ARBA00025147"/>
    </source>
</evidence>
<dbReference type="InterPro" id="IPR045065">
    <property type="entry name" value="XPO1/5"/>
</dbReference>
<dbReference type="Pfam" id="PF19273">
    <property type="entry name" value="Exportin-5"/>
    <property type="match status" value="1"/>
</dbReference>
<dbReference type="VEuPathDB" id="FungiDB:A1O7_04221"/>
<name>W9W6B7_9EURO</name>
<dbReference type="GO" id="GO:0003723">
    <property type="term" value="F:RNA binding"/>
    <property type="evidence" value="ECO:0007669"/>
    <property type="project" value="TreeGrafter"/>
</dbReference>
<dbReference type="InterPro" id="IPR013598">
    <property type="entry name" value="Exportin-1/Importin-b-like"/>
</dbReference>
<dbReference type="GO" id="GO:0005737">
    <property type="term" value="C:cytoplasm"/>
    <property type="evidence" value="ECO:0007669"/>
    <property type="project" value="TreeGrafter"/>
</dbReference>
<feature type="domain" description="Exportin-1/Importin-beta-like" evidence="3">
    <location>
        <begin position="114"/>
        <end position="187"/>
    </location>
</feature>
<dbReference type="GO" id="GO:0005634">
    <property type="term" value="C:nucleus"/>
    <property type="evidence" value="ECO:0007669"/>
    <property type="project" value="TreeGrafter"/>
</dbReference>
<gene>
    <name evidence="5" type="ORF">A1O7_04221</name>
</gene>
<evidence type="ECO:0000313" key="6">
    <source>
        <dbReference type="Proteomes" id="UP000019473"/>
    </source>
</evidence>
<dbReference type="Pfam" id="PF08389">
    <property type="entry name" value="Xpo1"/>
    <property type="match status" value="1"/>
</dbReference>
<reference evidence="5 6" key="1">
    <citation type="submission" date="2013-03" db="EMBL/GenBank/DDBJ databases">
        <title>The Genome Sequence of Cladophialophora yegresii CBS 114405.</title>
        <authorList>
            <consortium name="The Broad Institute Genomics Platform"/>
            <person name="Cuomo C."/>
            <person name="de Hoog S."/>
            <person name="Gorbushina A."/>
            <person name="Walker B."/>
            <person name="Young S.K."/>
            <person name="Zeng Q."/>
            <person name="Gargeya S."/>
            <person name="Fitzgerald M."/>
            <person name="Haas B."/>
            <person name="Abouelleil A."/>
            <person name="Allen A.W."/>
            <person name="Alvarado L."/>
            <person name="Arachchi H.M."/>
            <person name="Berlin A.M."/>
            <person name="Chapman S.B."/>
            <person name="Gainer-Dewar J."/>
            <person name="Goldberg J."/>
            <person name="Griggs A."/>
            <person name="Gujja S."/>
            <person name="Hansen M."/>
            <person name="Howarth C."/>
            <person name="Imamovic A."/>
            <person name="Ireland A."/>
            <person name="Larimer J."/>
            <person name="McCowan C."/>
            <person name="Murphy C."/>
            <person name="Pearson M."/>
            <person name="Poon T.W."/>
            <person name="Priest M."/>
            <person name="Roberts A."/>
            <person name="Saif S."/>
            <person name="Shea T."/>
            <person name="Sisk P."/>
            <person name="Sykes S."/>
            <person name="Wortman J."/>
            <person name="Nusbaum C."/>
            <person name="Birren B."/>
        </authorList>
    </citation>
    <scope>NUCLEOTIDE SEQUENCE [LARGE SCALE GENOMIC DNA]</scope>
    <source>
        <strain evidence="5 6">CBS 114405</strain>
    </source>
</reference>
<dbReference type="Proteomes" id="UP000019473">
    <property type="component" value="Unassembled WGS sequence"/>
</dbReference>
<comment type="caution">
    <text evidence="5">The sequence shown here is derived from an EMBL/GenBank/DDBJ whole genome shotgun (WGS) entry which is preliminary data.</text>
</comment>
<evidence type="ECO:0000259" key="4">
    <source>
        <dbReference type="Pfam" id="PF19273"/>
    </source>
</evidence>
<protein>
    <submittedName>
        <fullName evidence="5">Uncharacterized protein</fullName>
    </submittedName>
</protein>
<proteinExistence type="predicted"/>
<dbReference type="EMBL" id="AMGW01000003">
    <property type="protein sequence ID" value="EXJ60071.1"/>
    <property type="molecule type" value="Genomic_DNA"/>
</dbReference>
<dbReference type="AlphaFoldDB" id="W9W6B7"/>
<feature type="domain" description="Exportin-5 C-terminal" evidence="4">
    <location>
        <begin position="335"/>
        <end position="1207"/>
    </location>
</feature>
<evidence type="ECO:0000259" key="3">
    <source>
        <dbReference type="Pfam" id="PF08389"/>
    </source>
</evidence>
<dbReference type="eggNOG" id="KOG2020">
    <property type="taxonomic scope" value="Eukaryota"/>
</dbReference>
<evidence type="ECO:0000313" key="5">
    <source>
        <dbReference type="EMBL" id="EXJ60071.1"/>
    </source>
</evidence>
<dbReference type="HOGENOM" id="CLU_003712_0_0_1"/>
<dbReference type="GO" id="GO:0005049">
    <property type="term" value="F:nuclear export signal receptor activity"/>
    <property type="evidence" value="ECO:0007669"/>
    <property type="project" value="InterPro"/>
</dbReference>
<dbReference type="GeneID" id="19178809"/>
<dbReference type="GO" id="GO:0006611">
    <property type="term" value="P:protein export from nucleus"/>
    <property type="evidence" value="ECO:0007669"/>
    <property type="project" value="InterPro"/>
</dbReference>
<dbReference type="SUPFAM" id="SSF48371">
    <property type="entry name" value="ARM repeat"/>
    <property type="match status" value="1"/>
</dbReference>
<dbReference type="PANTHER" id="PTHR11223:SF3">
    <property type="entry name" value="EXPORTIN-5"/>
    <property type="match status" value="1"/>
</dbReference>
<dbReference type="RefSeq" id="XP_007756424.1">
    <property type="nucleotide sequence ID" value="XM_007758234.1"/>
</dbReference>
<accession>W9W6B7</accession>
<dbReference type="GO" id="GO:0008033">
    <property type="term" value="P:tRNA processing"/>
    <property type="evidence" value="ECO:0007669"/>
    <property type="project" value="UniProtKB-KW"/>
</dbReference>
<organism evidence="5 6">
    <name type="scientific">Cladophialophora yegresii CBS 114405</name>
    <dbReference type="NCBI Taxonomy" id="1182544"/>
    <lineage>
        <taxon>Eukaryota</taxon>
        <taxon>Fungi</taxon>
        <taxon>Dikarya</taxon>
        <taxon>Ascomycota</taxon>
        <taxon>Pezizomycotina</taxon>
        <taxon>Eurotiomycetes</taxon>
        <taxon>Chaetothyriomycetidae</taxon>
        <taxon>Chaetothyriales</taxon>
        <taxon>Herpotrichiellaceae</taxon>
        <taxon>Cladophialophora</taxon>
    </lineage>
</organism>
<keyword evidence="6" id="KW-1185">Reference proteome</keyword>
<dbReference type="PANTHER" id="PTHR11223">
    <property type="entry name" value="EXPORTIN 1/5"/>
    <property type="match status" value="1"/>
</dbReference>
<keyword evidence="1" id="KW-0819">tRNA processing</keyword>
<dbReference type="GO" id="GO:0042565">
    <property type="term" value="C:RNA nuclear export complex"/>
    <property type="evidence" value="ECO:0007669"/>
    <property type="project" value="TreeGrafter"/>
</dbReference>
<dbReference type="InterPro" id="IPR045478">
    <property type="entry name" value="Exportin-5_C"/>
</dbReference>
<dbReference type="GO" id="GO:0006405">
    <property type="term" value="P:RNA export from nucleus"/>
    <property type="evidence" value="ECO:0007669"/>
    <property type="project" value="TreeGrafter"/>
</dbReference>
<dbReference type="InterPro" id="IPR011989">
    <property type="entry name" value="ARM-like"/>
</dbReference>
<dbReference type="InterPro" id="IPR016024">
    <property type="entry name" value="ARM-type_fold"/>
</dbReference>
<comment type="function">
    <text evidence="2">tRNA nucleus export receptor which facilitates tRNA translocation across the nuclear pore complex. Involved in pre-tRNA splicing, probably by affecting the interaction of pre-tRNA with splicing endonuclease.</text>
</comment>
<dbReference type="STRING" id="1182544.W9W6B7"/>
<evidence type="ECO:0000256" key="1">
    <source>
        <dbReference type="ARBA" id="ARBA00022694"/>
    </source>
</evidence>
<sequence>MTEITESTDQSRFDRSRILDALQAIHDPSTNNDFRRLASDYLEHLKASRESALECGFSLSTDLSQPPLVQHFGLSLLSHVIRHETHHLSEHQAIQLRNCVLELGRSVRAEYLAFIRNKVAELWIELAKRSWALDWFDLDEQLAQLWSQGLVHKDFVLTILENLSEDTFIRDDSIAVLRGRDLNSALVEIFTPSSNFSGGIKIGGTTHNLRFGDEGWLTRITRLINESVGNLHNDGQLREVVLKALATLRSCFIWVMTPAISQSNALEATCNFLTSSDTDLIIAALDALLSLYGRLRLEELEVQALVFPLVHPDSIAMLGKLYVWSVVSVDEIESPKYVVSKKLSELLSLLGDHMYQYTPPTAAIFDLSPFLQLLTAVAEHESLIVSIPVIHAWVKLLEVSSWRATPAIVDCMGPLLQVVSTRLIQYEHFPEEVQNPVVTFVNEEIELFPERQGFYLNYRRLCAAAIEWIAFAGPEAAMFGTLGRVDAVLDEIESAEQQFDAARYERVSMAILQADAYFSWVDAAFKGFDRFQDEQRHSPTSEQEQMRQRIRENLRAWMLNTMEKRAFKDPQIKERLIKTAVDASYRVLQKDTGFAFRVLEHILSSFITTPQQNPVYAEAVDDLHSYATAELRRLSLQHADYFVTFYDQLQSKFSDLISQIGANERLQIDLKSILFSVIQRATSIDNARRQAKLQDFVQPLATAWADQSLQEILGSLEWFAHSQAFDQVGPYMASLQADRIEDWSQVRYDSRGSEIQQEMLSGYIRLPLRETRILLSISTERLAQGSDLHKMICDLWAPMIPNMLEYVLRLTSFNHQLHNPSSWPNVPPDRQDIIRRVMRDRYWQSGISAGSMGEFHNKVKATKLALEGFASSVRGRIRNNLEQCYSILHTLGRLGPAFYNLQQLPELIAQAAIDTATPLSPHHFSVMIQMLPKMIDECPPESRQQFLTPIIWSLLGQMDTKLSQEWEKMSQLKQTKHDDENLGDEMRDDSVLRQTTYKAVNLVAHWLNPKREQQLSTKKSIVNGNYLKEADQQTMREFLLSNVQILDKLLTFISHAVAFKDMKSSYTMLQAVQRLVPDFASEQYLAGDQAGAVREFISTEMLKTAITCLHDGYFADQQQYYAQLIATIWLSYGLPAHVPATESTPAHDRHALTSTPRDVIMSLPGMDEAKVDKAAGQLLKEGAGGSGRAKKLRAIILTLLEGVRGVRVSELGKIDTKKQQSKLLEKYKQREMLGMQGVEENGQGHQGGGTAEADLAGVADMFAT</sequence>
<dbReference type="Gene3D" id="1.25.10.10">
    <property type="entry name" value="Leucine-rich Repeat Variant"/>
    <property type="match status" value="1"/>
</dbReference>